<accession>A0A1M5MNH8</accession>
<reference evidence="2 3" key="1">
    <citation type="submission" date="2016-11" db="EMBL/GenBank/DDBJ databases">
        <authorList>
            <person name="Jaros S."/>
            <person name="Januszkiewicz K."/>
            <person name="Wedrychowicz H."/>
        </authorList>
    </citation>
    <scope>NUCLEOTIDE SEQUENCE [LARGE SCALE GENOMIC DNA]</scope>
    <source>
        <strain evidence="2 3">DSM 24574</strain>
    </source>
</reference>
<evidence type="ECO:0000313" key="2">
    <source>
        <dbReference type="EMBL" id="SHG78858.1"/>
    </source>
</evidence>
<protein>
    <submittedName>
        <fullName evidence="2">Short C-terminal domain-containing protein</fullName>
    </submittedName>
</protein>
<proteinExistence type="predicted"/>
<sequence>MVLLLLAVFQGFSQKKKKQDPKDIKIDSLTKATSMLTRKADSLGKSQTVYYGLYTTIKEKVLLHDFNPAKLSQIIDSIRVSRDSTTSLLAAPIAPLNDSLSRLRKENVMLKAKVDSLTVDKVDKATVVADLKELKVLLDSKILTQAEYDAKKKKLLEKWP</sequence>
<feature type="domain" description="SHOCT" evidence="1">
    <location>
        <begin position="131"/>
        <end position="156"/>
    </location>
</feature>
<dbReference type="Pfam" id="PF09851">
    <property type="entry name" value="SHOCT"/>
    <property type="match status" value="1"/>
</dbReference>
<dbReference type="EMBL" id="FQWQ01000001">
    <property type="protein sequence ID" value="SHG78858.1"/>
    <property type="molecule type" value="Genomic_DNA"/>
</dbReference>
<evidence type="ECO:0000313" key="3">
    <source>
        <dbReference type="Proteomes" id="UP000184212"/>
    </source>
</evidence>
<organism evidence="2 3">
    <name type="scientific">Chryseolinea serpens</name>
    <dbReference type="NCBI Taxonomy" id="947013"/>
    <lineage>
        <taxon>Bacteria</taxon>
        <taxon>Pseudomonadati</taxon>
        <taxon>Bacteroidota</taxon>
        <taxon>Cytophagia</taxon>
        <taxon>Cytophagales</taxon>
        <taxon>Fulvivirgaceae</taxon>
        <taxon>Chryseolinea</taxon>
    </lineage>
</organism>
<keyword evidence="3" id="KW-1185">Reference proteome</keyword>
<gene>
    <name evidence="2" type="ORF">SAMN04488109_1840</name>
</gene>
<dbReference type="Proteomes" id="UP000184212">
    <property type="component" value="Unassembled WGS sequence"/>
</dbReference>
<dbReference type="InterPro" id="IPR018649">
    <property type="entry name" value="SHOCT"/>
</dbReference>
<evidence type="ECO:0000259" key="1">
    <source>
        <dbReference type="Pfam" id="PF09851"/>
    </source>
</evidence>
<name>A0A1M5MNH8_9BACT</name>
<dbReference type="STRING" id="947013.SAMN04488109_1840"/>
<dbReference type="AlphaFoldDB" id="A0A1M5MNH8"/>